<dbReference type="GO" id="GO:0003747">
    <property type="term" value="F:translation release factor activity"/>
    <property type="evidence" value="ECO:0007669"/>
    <property type="project" value="InterPro"/>
</dbReference>
<dbReference type="EMBL" id="JAKWBI020000030">
    <property type="protein sequence ID" value="KAJ2905538.1"/>
    <property type="molecule type" value="Genomic_DNA"/>
</dbReference>
<protein>
    <recommendedName>
        <fullName evidence="4">Prokaryotic-type class I peptide chain release factors domain-containing protein</fullName>
    </recommendedName>
</protein>
<keyword evidence="2" id="KW-0488">Methylation</keyword>
<dbReference type="PANTHER" id="PTHR43804:SF7">
    <property type="entry name" value="LD18447P"/>
    <property type="match status" value="1"/>
</dbReference>
<keyword evidence="3" id="KW-0648">Protein biosynthesis</keyword>
<dbReference type="Proteomes" id="UP001201980">
    <property type="component" value="Unassembled WGS sequence"/>
</dbReference>
<dbReference type="Gene3D" id="3.30.70.1660">
    <property type="match status" value="1"/>
</dbReference>
<dbReference type="GO" id="GO:0005739">
    <property type="term" value="C:mitochondrion"/>
    <property type="evidence" value="ECO:0007669"/>
    <property type="project" value="UniProtKB-ARBA"/>
</dbReference>
<proteinExistence type="inferred from homology"/>
<organism evidence="5 6">
    <name type="scientific">Zalerion maritima</name>
    <dbReference type="NCBI Taxonomy" id="339359"/>
    <lineage>
        <taxon>Eukaryota</taxon>
        <taxon>Fungi</taxon>
        <taxon>Dikarya</taxon>
        <taxon>Ascomycota</taxon>
        <taxon>Pezizomycotina</taxon>
        <taxon>Sordariomycetes</taxon>
        <taxon>Lulworthiomycetidae</taxon>
        <taxon>Lulworthiales</taxon>
        <taxon>Lulworthiaceae</taxon>
        <taxon>Zalerion</taxon>
    </lineage>
</organism>
<dbReference type="FunFam" id="3.30.160.20:FF:000070">
    <property type="entry name" value="Related to MRF1-peptide chain release factor, mitochondrial"/>
    <property type="match status" value="1"/>
</dbReference>
<dbReference type="Pfam" id="PF03462">
    <property type="entry name" value="PCRF"/>
    <property type="match status" value="1"/>
</dbReference>
<dbReference type="PANTHER" id="PTHR43804">
    <property type="entry name" value="LD18447P"/>
    <property type="match status" value="1"/>
</dbReference>
<evidence type="ECO:0000256" key="3">
    <source>
        <dbReference type="ARBA" id="ARBA00022917"/>
    </source>
</evidence>
<sequence length="447" mass="50912">MAVVPWVCRSCIRALARPARPIVPIATKRSPTIPAPTVPGFLRRASTSTPTLGGGLPDVLLQRAERLHKEHQDIKRDLENPDTEYNADKAKQLSSLHNIATLLEEWKDGVASLKSLSELERSEDKELRDMAKMDYAQTELELEQLADQLTATLTPKHAFAHLPCVIEIRPGPGGQEGRLFADSLFRMYRQYCDRKRYQWRIVKLERAEGMTNAEHQEEQIQEAIIEVLDEGAYDNFRVESGMHRVQRVPATESKGRTHTSAVAVWVIPSFPAHTNEQDFENPESDFYITPTDVRTEKMRASGAGGQHVNKTESAIRLTHIPTGLVVSMQESRSQHQNRETAWRLLRSRVAQIRREEREEQAESLRSSVLGKDKLGRGDKIRTYNYSQNRCSDHRSGLDVFNLPDVMAGGDYLEKLIESAKKWMVQREVRMLIEDEKNVAPDEKKGKK</sequence>
<gene>
    <name evidence="5" type="ORF">MKZ38_005182</name>
</gene>
<evidence type="ECO:0000256" key="2">
    <source>
        <dbReference type="ARBA" id="ARBA00022481"/>
    </source>
</evidence>
<dbReference type="PROSITE" id="PS00745">
    <property type="entry name" value="RF_PROK_I"/>
    <property type="match status" value="1"/>
</dbReference>
<feature type="domain" description="Prokaryotic-type class I peptide chain release factors" evidence="4">
    <location>
        <begin position="299"/>
        <end position="315"/>
    </location>
</feature>
<dbReference type="Gene3D" id="6.10.140.1950">
    <property type="match status" value="1"/>
</dbReference>
<evidence type="ECO:0000313" key="5">
    <source>
        <dbReference type="EMBL" id="KAJ2905538.1"/>
    </source>
</evidence>
<comment type="caution">
    <text evidence="5">The sequence shown here is derived from an EMBL/GenBank/DDBJ whole genome shotgun (WGS) entry which is preliminary data.</text>
</comment>
<dbReference type="InterPro" id="IPR000352">
    <property type="entry name" value="Pep_chain_release_fac_I"/>
</dbReference>
<dbReference type="SUPFAM" id="SSF75620">
    <property type="entry name" value="Release factor"/>
    <property type="match status" value="1"/>
</dbReference>
<evidence type="ECO:0000256" key="1">
    <source>
        <dbReference type="ARBA" id="ARBA00010835"/>
    </source>
</evidence>
<evidence type="ECO:0000313" key="6">
    <source>
        <dbReference type="Proteomes" id="UP001201980"/>
    </source>
</evidence>
<dbReference type="Pfam" id="PF00472">
    <property type="entry name" value="RF-1"/>
    <property type="match status" value="1"/>
</dbReference>
<dbReference type="AlphaFoldDB" id="A0AAD5WX90"/>
<reference evidence="5" key="1">
    <citation type="submission" date="2022-07" db="EMBL/GenBank/DDBJ databases">
        <title>Draft genome sequence of Zalerion maritima ATCC 34329, a (micro)plastics degrading marine fungus.</title>
        <authorList>
            <person name="Paco A."/>
            <person name="Goncalves M.F.M."/>
            <person name="Rocha-Santos T.A.P."/>
            <person name="Alves A."/>
        </authorList>
    </citation>
    <scope>NUCLEOTIDE SEQUENCE</scope>
    <source>
        <strain evidence="5">ATCC 34329</strain>
    </source>
</reference>
<dbReference type="GO" id="GO:0032543">
    <property type="term" value="P:mitochondrial translation"/>
    <property type="evidence" value="ECO:0007669"/>
    <property type="project" value="UniProtKB-ARBA"/>
</dbReference>
<keyword evidence="6" id="KW-1185">Reference proteome</keyword>
<dbReference type="InterPro" id="IPR050057">
    <property type="entry name" value="Prokaryotic/Mito_RF"/>
</dbReference>
<dbReference type="InterPro" id="IPR005139">
    <property type="entry name" value="PCRF"/>
</dbReference>
<evidence type="ECO:0000259" key="4">
    <source>
        <dbReference type="PROSITE" id="PS00745"/>
    </source>
</evidence>
<accession>A0AAD5WX90</accession>
<dbReference type="InterPro" id="IPR045853">
    <property type="entry name" value="Pep_chain_release_fac_I_sf"/>
</dbReference>
<dbReference type="Gene3D" id="3.30.160.20">
    <property type="match status" value="1"/>
</dbReference>
<dbReference type="SMART" id="SM00937">
    <property type="entry name" value="PCRF"/>
    <property type="match status" value="1"/>
</dbReference>
<name>A0AAD5WX90_9PEZI</name>
<comment type="similarity">
    <text evidence="1">Belongs to the prokaryotic/mitochondrial release factor family.</text>
</comment>